<accession>A0A2B7WLB0</accession>
<gene>
    <name evidence="1" type="ORF">AJ79_09195</name>
</gene>
<proteinExistence type="predicted"/>
<organism evidence="1 2">
    <name type="scientific">Helicocarpus griseus UAMH5409</name>
    <dbReference type="NCBI Taxonomy" id="1447875"/>
    <lineage>
        <taxon>Eukaryota</taxon>
        <taxon>Fungi</taxon>
        <taxon>Dikarya</taxon>
        <taxon>Ascomycota</taxon>
        <taxon>Pezizomycotina</taxon>
        <taxon>Eurotiomycetes</taxon>
        <taxon>Eurotiomycetidae</taxon>
        <taxon>Onygenales</taxon>
        <taxon>Ajellomycetaceae</taxon>
        <taxon>Helicocarpus</taxon>
    </lineage>
</organism>
<evidence type="ECO:0000313" key="1">
    <source>
        <dbReference type="EMBL" id="PGG97434.1"/>
    </source>
</evidence>
<name>A0A2B7WLB0_9EURO</name>
<dbReference type="Proteomes" id="UP000223968">
    <property type="component" value="Unassembled WGS sequence"/>
</dbReference>
<comment type="caution">
    <text evidence="1">The sequence shown here is derived from an EMBL/GenBank/DDBJ whole genome shotgun (WGS) entry which is preliminary data.</text>
</comment>
<sequence length="118" mass="14015">MDGGVLDRLQIRLQQFNFETARDLEAFKALRLIKCVKQENWGRQWEERDGSKLENVSWLSERSTCHMSWGEVREMEAEGKRLGVPLALRWRWGDRGSRMSCWAGTRRMKMQMRPELKA</sequence>
<evidence type="ECO:0000313" key="2">
    <source>
        <dbReference type="Proteomes" id="UP000223968"/>
    </source>
</evidence>
<reference evidence="1 2" key="1">
    <citation type="submission" date="2017-10" db="EMBL/GenBank/DDBJ databases">
        <title>Comparative genomics in systemic dimorphic fungi from Ajellomycetaceae.</title>
        <authorList>
            <person name="Munoz J.F."/>
            <person name="Mcewen J.G."/>
            <person name="Clay O.K."/>
            <person name="Cuomo C.A."/>
        </authorList>
    </citation>
    <scope>NUCLEOTIDE SEQUENCE [LARGE SCALE GENOMIC DNA]</scope>
    <source>
        <strain evidence="1 2">UAMH5409</strain>
    </source>
</reference>
<keyword evidence="2" id="KW-1185">Reference proteome</keyword>
<dbReference type="AlphaFoldDB" id="A0A2B7WLB0"/>
<protein>
    <submittedName>
        <fullName evidence="1">Uncharacterized protein</fullName>
    </submittedName>
</protein>
<dbReference type="EMBL" id="PDNB01000248">
    <property type="protein sequence ID" value="PGG97434.1"/>
    <property type="molecule type" value="Genomic_DNA"/>
</dbReference>